<gene>
    <name evidence="5" type="ORF">LLJM1_04800</name>
</gene>
<evidence type="ECO:0000256" key="2">
    <source>
        <dbReference type="ARBA" id="ARBA00023125"/>
    </source>
</evidence>
<dbReference type="SMART" id="SM00437">
    <property type="entry name" value="TOP1Ac"/>
    <property type="match status" value="1"/>
</dbReference>
<dbReference type="PANTHER" id="PTHR11390">
    <property type="entry name" value="PROKARYOTIC DNA TOPOISOMERASE"/>
    <property type="match status" value="1"/>
</dbReference>
<dbReference type="InterPro" id="IPR003602">
    <property type="entry name" value="Topo_IA_DNA-bd_dom"/>
</dbReference>
<dbReference type="InterPro" id="IPR023405">
    <property type="entry name" value="Topo_IA_core_domain"/>
</dbReference>
<sequence length="848" mass="97500">MKFYILAEKNMAAQDFSKALGGKTGTRNGHDYVIGHAAGHLLKLRKPEDLVPKERFDFYHKWSFAHLPWVMRDFTWKLMYMVNKKGETTKEIIDRIATESADCEAFVIAGDDDPSGEGDLIQWDIIDWIGWNKPVYRMHFPDSGVKEVQHAFDTMEIVDRTDKAYVRSRNRRIWDYISMQLTEALNVKLGEYGIKIKSKIKGKGGRQKFVNLRAGRLKSMILKFIGDRLAERKNFKKKSYFENRYYEENSGLVFSRKYTDGDEWRYDTPEETQNEMLPQNDVIGEVKAVAKEKTPEELPLGDDLVALIDKGFDPEQIVRSAQKLKDEGFISYHRTNDRHILANQFEELVELKDSLIAWFGLESQAEKINCLTPRKPYVADSIDGHGGIRVLKMVQPVEFKMNHNETELAIYDLVAKRSLMIMCENKKYISYRLSLKNNPNFEATCKKVTNFGFDEVFGKVNSKSDLDGEMLQGKTVTLTIEEGSNTMPAKLNIDRLLELLKKKNIGTGASRLQAIPEAMSAGSELIEYKNGELILSPAGIISYLMSQNLLISDWHTTQKLNEFLDSGNKTIEQVYESVMELVNHDLTIIKGLTGVQELVTNHVDANMLFIPTEKISIDLPDGREVKLPKKYAWSNGKEHVFTNEELEQLSNLEEITFAMTPEVNIKAKIGEGNVNGRDYFGLITEMVPNPENIYFGEKDDFPYQIRKKLTDDRVITTDELCQLLAGQTLKIDNLMKKDKSGTYSAYFVLELEEKSEGKKYWILNRYFTDPNKMVKVVFKKKNYSLDPYFSPLGRKFTSEELETLSAGKALEFYDLVSKSTKKNYNAKVKFMIDSQYHELKVNMTFIKK</sequence>
<dbReference type="Gene3D" id="1.10.290.10">
    <property type="entry name" value="Topoisomerase I, domain 4"/>
    <property type="match status" value="1"/>
</dbReference>
<dbReference type="AlphaFoldDB" id="A0A1V0PDI8"/>
<dbReference type="InterPro" id="IPR013497">
    <property type="entry name" value="Topo_IA_cen"/>
</dbReference>
<dbReference type="InterPro" id="IPR013825">
    <property type="entry name" value="Topo_IA_cen_sub2"/>
</dbReference>
<evidence type="ECO:0000256" key="3">
    <source>
        <dbReference type="ARBA" id="ARBA00023235"/>
    </source>
</evidence>
<dbReference type="Proteomes" id="UP000191806">
    <property type="component" value="Plasmid pJM1A"/>
</dbReference>
<keyword evidence="3 5" id="KW-0413">Isomerase</keyword>
<dbReference type="Gene3D" id="1.10.460.10">
    <property type="entry name" value="Topoisomerase I, domain 2"/>
    <property type="match status" value="1"/>
</dbReference>
<feature type="domain" description="Topo IA-type catalytic" evidence="4">
    <location>
        <begin position="160"/>
        <end position="593"/>
    </location>
</feature>
<dbReference type="SUPFAM" id="SSF56712">
    <property type="entry name" value="Prokaryotic type I DNA topoisomerase"/>
    <property type="match status" value="1"/>
</dbReference>
<dbReference type="InterPro" id="IPR000380">
    <property type="entry name" value="Topo_IA"/>
</dbReference>
<evidence type="ECO:0000313" key="6">
    <source>
        <dbReference type="Proteomes" id="UP000191806"/>
    </source>
</evidence>
<dbReference type="Gene3D" id="3.40.50.140">
    <property type="match status" value="1"/>
</dbReference>
<dbReference type="PROSITE" id="PS52039">
    <property type="entry name" value="TOPO_IA_2"/>
    <property type="match status" value="1"/>
</dbReference>
<keyword evidence="5" id="KW-0614">Plasmid</keyword>
<accession>A0A1V0PDI8</accession>
<dbReference type="PANTHER" id="PTHR11390:SF21">
    <property type="entry name" value="DNA TOPOISOMERASE 3-ALPHA"/>
    <property type="match status" value="1"/>
</dbReference>
<dbReference type="InterPro" id="IPR020557">
    <property type="entry name" value="Fumarate_lyase_CS"/>
</dbReference>
<evidence type="ECO:0000313" key="5">
    <source>
        <dbReference type="EMBL" id="ARE27300.1"/>
    </source>
</evidence>
<dbReference type="InterPro" id="IPR013826">
    <property type="entry name" value="Topo_IA_cen_sub3"/>
</dbReference>
<dbReference type="GO" id="GO:0006281">
    <property type="term" value="P:DNA repair"/>
    <property type="evidence" value="ECO:0007669"/>
    <property type="project" value="TreeGrafter"/>
</dbReference>
<evidence type="ECO:0000256" key="1">
    <source>
        <dbReference type="ARBA" id="ARBA00023029"/>
    </source>
</evidence>
<dbReference type="Pfam" id="PF01131">
    <property type="entry name" value="Topoisom_bac"/>
    <property type="match status" value="1"/>
</dbReference>
<evidence type="ECO:0000259" key="4">
    <source>
        <dbReference type="PROSITE" id="PS52039"/>
    </source>
</evidence>
<dbReference type="EMBL" id="CP016746">
    <property type="protein sequence ID" value="ARE27300.1"/>
    <property type="molecule type" value="Genomic_DNA"/>
</dbReference>
<dbReference type="GO" id="GO:0043597">
    <property type="term" value="C:cytoplasmic replication fork"/>
    <property type="evidence" value="ECO:0007669"/>
    <property type="project" value="TreeGrafter"/>
</dbReference>
<reference evidence="5 6" key="1">
    <citation type="journal article" date="2017" name="BMC Genomics">
        <title>Comparative and functional genomics of the Lactococcus lactis taxon; insights into evolution and niche adaptation.</title>
        <authorList>
            <person name="Kelleher P."/>
            <person name="Bottacini F."/>
            <person name="Mahony J."/>
            <person name="Kilcawley K.N."/>
            <person name="van Sinderen D."/>
        </authorList>
    </citation>
    <scope>NUCLEOTIDE SEQUENCE [LARGE SCALE GENOMIC DNA]</scope>
    <source>
        <strain evidence="5 6">JM1</strain>
        <plasmid evidence="6">pmpjm1</plasmid>
    </source>
</reference>
<geneLocation type="plasmid" evidence="6">
    <name>pmpjm1</name>
</geneLocation>
<protein>
    <submittedName>
        <fullName evidence="5">DNA topoisomerase</fullName>
        <ecNumber evidence="5">5.6.2.-</ecNumber>
    </submittedName>
</protein>
<dbReference type="InterPro" id="IPR013824">
    <property type="entry name" value="Topo_IA_cen_sub1"/>
</dbReference>
<keyword evidence="1" id="KW-0799">Topoisomerase</keyword>
<dbReference type="Gene3D" id="2.70.20.10">
    <property type="entry name" value="Topoisomerase I, domain 3"/>
    <property type="match status" value="1"/>
</dbReference>
<dbReference type="RefSeq" id="WP_063280550.1">
    <property type="nucleotide sequence ID" value="NZ_CP016745.2"/>
</dbReference>
<organism evidence="5 6">
    <name type="scientific">Lactococcus lactis subsp. cremoris</name>
    <name type="common">Streptococcus cremoris</name>
    <dbReference type="NCBI Taxonomy" id="1359"/>
    <lineage>
        <taxon>Bacteria</taxon>
        <taxon>Bacillati</taxon>
        <taxon>Bacillota</taxon>
        <taxon>Bacilli</taxon>
        <taxon>Lactobacillales</taxon>
        <taxon>Streptococcaceae</taxon>
        <taxon>Lactococcus</taxon>
    </lineage>
</organism>
<name>A0A1V0PDI8_LACLC</name>
<dbReference type="GO" id="GO:0003917">
    <property type="term" value="F:DNA topoisomerase type I (single strand cut, ATP-independent) activity"/>
    <property type="evidence" value="ECO:0007669"/>
    <property type="project" value="InterPro"/>
</dbReference>
<dbReference type="EC" id="5.6.2.-" evidence="5"/>
<dbReference type="PROSITE" id="PS00163">
    <property type="entry name" value="FUMARATE_LYASES"/>
    <property type="match status" value="1"/>
</dbReference>
<dbReference type="GO" id="GO:0003677">
    <property type="term" value="F:DNA binding"/>
    <property type="evidence" value="ECO:0007669"/>
    <property type="project" value="UniProtKB-KW"/>
</dbReference>
<keyword evidence="2" id="KW-0238">DNA-binding</keyword>
<dbReference type="PRINTS" id="PR00417">
    <property type="entry name" value="PRTPISMRASEI"/>
</dbReference>
<proteinExistence type="predicted"/>
<dbReference type="GO" id="GO:0006310">
    <property type="term" value="P:DNA recombination"/>
    <property type="evidence" value="ECO:0007669"/>
    <property type="project" value="TreeGrafter"/>
</dbReference>
<dbReference type="GO" id="GO:0006265">
    <property type="term" value="P:DNA topological change"/>
    <property type="evidence" value="ECO:0007669"/>
    <property type="project" value="InterPro"/>
</dbReference>